<dbReference type="InterPro" id="IPR036278">
    <property type="entry name" value="Sialidase_sf"/>
</dbReference>
<dbReference type="SUPFAM" id="SSF50939">
    <property type="entry name" value="Sialidases"/>
    <property type="match status" value="1"/>
</dbReference>
<comment type="caution">
    <text evidence="6">The sequence shown here is derived from an EMBL/GenBank/DDBJ whole genome shotgun (WGS) entry which is preliminary data.</text>
</comment>
<dbReference type="AlphaFoldDB" id="A0A261F6U5"/>
<dbReference type="PANTHER" id="PTHR10628">
    <property type="entry name" value="SIALIDASE"/>
    <property type="match status" value="1"/>
</dbReference>
<dbReference type="Gene3D" id="2.40.220.10">
    <property type="entry name" value="Intramolecular Trans-sialidase, Domain 3"/>
    <property type="match status" value="1"/>
</dbReference>
<proteinExistence type="inferred from homology"/>
<dbReference type="CDD" id="cd15482">
    <property type="entry name" value="Sialidase_non-viral"/>
    <property type="match status" value="1"/>
</dbReference>
<dbReference type="Proteomes" id="UP000243657">
    <property type="component" value="Unassembled WGS sequence"/>
</dbReference>
<evidence type="ECO:0000313" key="6">
    <source>
        <dbReference type="EMBL" id="OZG54798.1"/>
    </source>
</evidence>
<comment type="similarity">
    <text evidence="2">Belongs to the glycosyl hydrolase 33 family.</text>
</comment>
<evidence type="ECO:0000259" key="5">
    <source>
        <dbReference type="Pfam" id="PF13088"/>
    </source>
</evidence>
<dbReference type="InterPro" id="IPR011040">
    <property type="entry name" value="Sialidase"/>
</dbReference>
<comment type="catalytic activity">
    <reaction evidence="1">
        <text>Hydrolysis of alpha-(2-&gt;3)-, alpha-(2-&gt;6)-, alpha-(2-&gt;8)- glycosidic linkages of terminal sialic acid residues in oligosaccharides, glycoproteins, glycolipids, colominic acid and synthetic substrates.</text>
        <dbReference type="EC" id="3.2.1.18"/>
    </reaction>
</comment>
<dbReference type="GO" id="GO:0016020">
    <property type="term" value="C:membrane"/>
    <property type="evidence" value="ECO:0007669"/>
    <property type="project" value="TreeGrafter"/>
</dbReference>
<dbReference type="Gene3D" id="2.120.10.10">
    <property type="match status" value="1"/>
</dbReference>
<dbReference type="GO" id="GO:0004308">
    <property type="term" value="F:exo-alpha-sialidase activity"/>
    <property type="evidence" value="ECO:0007669"/>
    <property type="project" value="UniProtKB-EC"/>
</dbReference>
<sequence length="789" mass="84738">MTVSDRFVYGDLAGPEASLCIEFSARTDGVLLSALPDASVSHASSAPATELSPAASDPAGSTDPADTAPLWQLSIEHGSLVLRAAGRVLDMEDTYGVAFGTPHTLVLTFASPAFPASPVSVDSVSGSGVSDAASSAGFGTRVYLDGYQVFSCTADLRPPAGSALETSAMLTSLTTHPRALAAADVCARYTCPLPDVEFSAAYVSAPDVAAVRALSCGTLHTRMRVRGRGQKGTVLAASTGGREVLSLSVDETGFLYRVCVRGTWEEFRAEGFWTDGNFHDVVVRAFRGAIDIYVDGFLALHQPGQHFFAEAGSAAEDIDAIWIGQNSTGERLFGEVRNGGIYTYPLTDGQIAALAHREPLTTTALFDSGYEGSASYRIPSLVTTPSGVLIAGADQRLVNSNDTPNEIHFVIRRSLDGGQTWQPLQTVIAYPSGPDGPSVDGPSTIDSCMVVDTLSKEHPGRITVLVDHFPGGVGFANATKERGTDDAGRLLLEDRDGSRYALNPDGSVDGHLEYHVAPDGFVTKNGTPAGNIHWKQGLDPAESLLTLRTSFLVEVHSDDDGATWSQPRYIDWMLREDWMKFLGTGPGCGIQLHHGPHAGRLLIPYYCCGENPVMNASGMLISDDGGETWRRGQCVFESDVDISNFEDNRFVSSESTCVELADGSVLTFFRNQHPSGRIGTAISHDGGETWQNASFDAAVPDIFSQPNALSLGDDRVLFANASLMRPYRGCGVLRLSEDGGRTWARSRCVQPYHYVYQCMVLRPDGDIGLLWERETAGVYYTRVPRGWFE</sequence>
<organism evidence="6 7">
    <name type="scientific">Alloscardovia macacae</name>
    <dbReference type="NCBI Taxonomy" id="1160091"/>
    <lineage>
        <taxon>Bacteria</taxon>
        <taxon>Bacillati</taxon>
        <taxon>Actinomycetota</taxon>
        <taxon>Actinomycetes</taxon>
        <taxon>Bifidobacteriales</taxon>
        <taxon>Bifidobacteriaceae</taxon>
        <taxon>Alloscardovia</taxon>
    </lineage>
</organism>
<evidence type="ECO:0000256" key="2">
    <source>
        <dbReference type="ARBA" id="ARBA00009348"/>
    </source>
</evidence>
<gene>
    <name evidence="6" type="ORF">ALMA_0123</name>
</gene>
<accession>A0A261F6U5</accession>
<dbReference type="InterPro" id="IPR023364">
    <property type="entry name" value="Trans_sialidase_dom3"/>
</dbReference>
<dbReference type="EC" id="3.2.1.18" evidence="3"/>
<reference evidence="6 7" key="1">
    <citation type="journal article" date="2017" name="BMC Genomics">
        <title>Comparative genomic and phylogenomic analyses of the Bifidobacteriaceae family.</title>
        <authorList>
            <person name="Lugli G.A."/>
            <person name="Milani C."/>
            <person name="Turroni F."/>
            <person name="Duranti S."/>
            <person name="Mancabelli L."/>
            <person name="Mangifesta M."/>
            <person name="Ferrario C."/>
            <person name="Modesto M."/>
            <person name="Mattarelli P."/>
            <person name="Jiri K."/>
            <person name="van Sinderen D."/>
            <person name="Ventura M."/>
        </authorList>
    </citation>
    <scope>NUCLEOTIDE SEQUENCE [LARGE SCALE GENOMIC DNA]</scope>
    <source>
        <strain evidence="6 7">DSM 24762</strain>
    </source>
</reference>
<evidence type="ECO:0000313" key="7">
    <source>
        <dbReference type="Proteomes" id="UP000243657"/>
    </source>
</evidence>
<protein>
    <recommendedName>
        <fullName evidence="3">exo-alpha-sialidase</fullName>
        <ecNumber evidence="3">3.2.1.18</ecNumber>
    </recommendedName>
</protein>
<dbReference type="GO" id="GO:0005737">
    <property type="term" value="C:cytoplasm"/>
    <property type="evidence" value="ECO:0007669"/>
    <property type="project" value="TreeGrafter"/>
</dbReference>
<dbReference type="EMBL" id="MWWT01000001">
    <property type="protein sequence ID" value="OZG54798.1"/>
    <property type="molecule type" value="Genomic_DNA"/>
</dbReference>
<dbReference type="InterPro" id="IPR013320">
    <property type="entry name" value="ConA-like_dom_sf"/>
</dbReference>
<evidence type="ECO:0000256" key="3">
    <source>
        <dbReference type="ARBA" id="ARBA00012733"/>
    </source>
</evidence>
<dbReference type="Pfam" id="PF13088">
    <property type="entry name" value="BNR_2"/>
    <property type="match status" value="1"/>
</dbReference>
<dbReference type="GO" id="GO:0009313">
    <property type="term" value="P:oligosaccharide catabolic process"/>
    <property type="evidence" value="ECO:0007669"/>
    <property type="project" value="TreeGrafter"/>
</dbReference>
<evidence type="ECO:0000256" key="1">
    <source>
        <dbReference type="ARBA" id="ARBA00000427"/>
    </source>
</evidence>
<feature type="domain" description="Sialidase" evidence="5">
    <location>
        <begin position="549"/>
        <end position="767"/>
    </location>
</feature>
<dbReference type="SUPFAM" id="SSF49899">
    <property type="entry name" value="Concanavalin A-like lectins/glucanases"/>
    <property type="match status" value="1"/>
</dbReference>
<name>A0A261F6U5_9BIFI</name>
<dbReference type="InterPro" id="IPR026856">
    <property type="entry name" value="Sialidase_fam"/>
</dbReference>
<dbReference type="GO" id="GO:0006689">
    <property type="term" value="P:ganglioside catabolic process"/>
    <property type="evidence" value="ECO:0007669"/>
    <property type="project" value="TreeGrafter"/>
</dbReference>
<feature type="region of interest" description="Disordered" evidence="4">
    <location>
        <begin position="45"/>
        <end position="67"/>
    </location>
</feature>
<dbReference type="Gene3D" id="2.60.120.200">
    <property type="match status" value="1"/>
</dbReference>
<dbReference type="RefSeq" id="WP_158520619.1">
    <property type="nucleotide sequence ID" value="NZ_JBHLWS010000010.1"/>
</dbReference>
<evidence type="ECO:0000256" key="4">
    <source>
        <dbReference type="SAM" id="MobiDB-lite"/>
    </source>
</evidence>
<keyword evidence="7" id="KW-1185">Reference proteome</keyword>
<dbReference type="PANTHER" id="PTHR10628:SF30">
    <property type="entry name" value="EXO-ALPHA-SIALIDASE"/>
    <property type="match status" value="1"/>
</dbReference>